<keyword evidence="1" id="KW-0812">Transmembrane</keyword>
<evidence type="ECO:0000313" key="3">
    <source>
        <dbReference type="Proteomes" id="UP000827986"/>
    </source>
</evidence>
<evidence type="ECO:0000313" key="2">
    <source>
        <dbReference type="EMBL" id="KAH1172162.1"/>
    </source>
</evidence>
<dbReference type="PANTHER" id="PTHR34928:SF3">
    <property type="entry name" value="TRANSMEMBRANE PROTEIN 217B-RELATED"/>
    <property type="match status" value="1"/>
</dbReference>
<dbReference type="Pfam" id="PF15049">
    <property type="entry name" value="DUF4534"/>
    <property type="match status" value="1"/>
</dbReference>
<keyword evidence="1" id="KW-0472">Membrane</keyword>
<keyword evidence="1" id="KW-1133">Transmembrane helix</keyword>
<dbReference type="PANTHER" id="PTHR34928">
    <property type="entry name" value="TRANSMEMBRANE PROTEIN 217"/>
    <property type="match status" value="1"/>
</dbReference>
<feature type="transmembrane region" description="Helical" evidence="1">
    <location>
        <begin position="62"/>
        <end position="85"/>
    </location>
</feature>
<feature type="transmembrane region" description="Helical" evidence="1">
    <location>
        <begin position="97"/>
        <end position="121"/>
    </location>
</feature>
<evidence type="ECO:0000256" key="1">
    <source>
        <dbReference type="SAM" id="Phobius"/>
    </source>
</evidence>
<proteinExistence type="predicted"/>
<dbReference type="Proteomes" id="UP000827986">
    <property type="component" value="Unassembled WGS sequence"/>
</dbReference>
<feature type="transmembrane region" description="Helical" evidence="1">
    <location>
        <begin position="17"/>
        <end position="36"/>
    </location>
</feature>
<organism evidence="2 3">
    <name type="scientific">Mauremys mutica</name>
    <name type="common">yellowpond turtle</name>
    <dbReference type="NCBI Taxonomy" id="74926"/>
    <lineage>
        <taxon>Eukaryota</taxon>
        <taxon>Metazoa</taxon>
        <taxon>Chordata</taxon>
        <taxon>Craniata</taxon>
        <taxon>Vertebrata</taxon>
        <taxon>Euteleostomi</taxon>
        <taxon>Archelosauria</taxon>
        <taxon>Testudinata</taxon>
        <taxon>Testudines</taxon>
        <taxon>Cryptodira</taxon>
        <taxon>Durocryptodira</taxon>
        <taxon>Testudinoidea</taxon>
        <taxon>Geoemydidae</taxon>
        <taxon>Geoemydinae</taxon>
        <taxon>Mauremys</taxon>
    </lineage>
</organism>
<dbReference type="InterPro" id="IPR027862">
    <property type="entry name" value="DUF4534"/>
</dbReference>
<comment type="caution">
    <text evidence="2">The sequence shown here is derived from an EMBL/GenBank/DDBJ whole genome shotgun (WGS) entry which is preliminary data.</text>
</comment>
<dbReference type="EMBL" id="JAHDVG010000483">
    <property type="protein sequence ID" value="KAH1172162.1"/>
    <property type="molecule type" value="Genomic_DNA"/>
</dbReference>
<keyword evidence="3" id="KW-1185">Reference proteome</keyword>
<accession>A0A9D3X1Y1</accession>
<gene>
    <name evidence="2" type="ORF">KIL84_007780</name>
</gene>
<name>A0A9D3X1Y1_9SAUR</name>
<reference evidence="2" key="1">
    <citation type="submission" date="2021-09" db="EMBL/GenBank/DDBJ databases">
        <title>The genome of Mauremys mutica provides insights into the evolution of semi-aquatic lifestyle.</title>
        <authorList>
            <person name="Gong S."/>
            <person name="Gao Y."/>
        </authorList>
    </citation>
    <scope>NUCLEOTIDE SEQUENCE</scope>
    <source>
        <strain evidence="2">MM-2020</strain>
        <tissue evidence="2">Muscle</tissue>
    </source>
</reference>
<protein>
    <submittedName>
        <fullName evidence="2">Uncharacterized protein</fullName>
    </submittedName>
</protein>
<dbReference type="AlphaFoldDB" id="A0A9D3X1Y1"/>
<sequence length="247" mass="27485">MTIILCPGGFCGMSPKAGATVAAVYMILVTNMYLIFEVGHLERAMTDMAQIKPFNLTEVGKMLPYCYYTAIMLAVKTYPVCVFLIYSVHKWLSMGMFAYVAWIIFYDLANCLIVAVAYQVSKEAWFPLSPLEWFGLATRIPMDCFWLAFVVTSVKRAARDGQDQDTGHGQRTSSAPTLTADAFNGLNQNAPFHIPGLSRSGTLTDVPIRHQKSLLARHQVRQDRTSSRPVHLGWMVTSSLSEDSPVS</sequence>